<dbReference type="PROSITE" id="PS00059">
    <property type="entry name" value="ADH_ZINC"/>
    <property type="match status" value="1"/>
</dbReference>
<dbReference type="GO" id="GO:0008270">
    <property type="term" value="F:zinc ion binding"/>
    <property type="evidence" value="ECO:0007669"/>
    <property type="project" value="InterPro"/>
</dbReference>
<evidence type="ECO:0000256" key="2">
    <source>
        <dbReference type="ARBA" id="ARBA00008072"/>
    </source>
</evidence>
<dbReference type="EMBL" id="RBNI01003682">
    <property type="protein sequence ID" value="RUP48137.1"/>
    <property type="molecule type" value="Genomic_DNA"/>
</dbReference>
<evidence type="ECO:0000256" key="4">
    <source>
        <dbReference type="ARBA" id="ARBA00022833"/>
    </source>
</evidence>
<dbReference type="OrthoDB" id="2148442at2759"/>
<evidence type="ECO:0000313" key="7">
    <source>
        <dbReference type="EMBL" id="RUP48137.1"/>
    </source>
</evidence>
<keyword evidence="5" id="KW-0560">Oxidoreductase</keyword>
<keyword evidence="4" id="KW-0862">Zinc</keyword>
<evidence type="ECO:0000256" key="3">
    <source>
        <dbReference type="ARBA" id="ARBA00022723"/>
    </source>
</evidence>
<dbReference type="InterPro" id="IPR002328">
    <property type="entry name" value="ADH_Zn_CS"/>
</dbReference>
<dbReference type="PANTHER" id="PTHR43161:SF9">
    <property type="entry name" value="SORBITOL DEHYDROGENASE"/>
    <property type="match status" value="1"/>
</dbReference>
<dbReference type="SUPFAM" id="SSF51735">
    <property type="entry name" value="NAD(P)-binding Rossmann-fold domains"/>
    <property type="match status" value="1"/>
</dbReference>
<evidence type="ECO:0000259" key="6">
    <source>
        <dbReference type="Pfam" id="PF08240"/>
    </source>
</evidence>
<dbReference type="AlphaFoldDB" id="A0A433DBC8"/>
<evidence type="ECO:0000256" key="1">
    <source>
        <dbReference type="ARBA" id="ARBA00001947"/>
    </source>
</evidence>
<dbReference type="Proteomes" id="UP000268093">
    <property type="component" value="Unassembled WGS sequence"/>
</dbReference>
<evidence type="ECO:0000313" key="8">
    <source>
        <dbReference type="Proteomes" id="UP000268093"/>
    </source>
</evidence>
<dbReference type="GO" id="GO:0003939">
    <property type="term" value="F:L-iditol 2-dehydrogenase (NAD+) activity"/>
    <property type="evidence" value="ECO:0007669"/>
    <property type="project" value="TreeGrafter"/>
</dbReference>
<comment type="cofactor">
    <cofactor evidence="1">
        <name>Zn(2+)</name>
        <dbReference type="ChEBI" id="CHEBI:29105"/>
    </cofactor>
</comment>
<dbReference type="Pfam" id="PF08240">
    <property type="entry name" value="ADH_N"/>
    <property type="match status" value="1"/>
</dbReference>
<dbReference type="GO" id="GO:0006062">
    <property type="term" value="P:sorbitol catabolic process"/>
    <property type="evidence" value="ECO:0007669"/>
    <property type="project" value="TreeGrafter"/>
</dbReference>
<keyword evidence="8" id="KW-1185">Reference proteome</keyword>
<dbReference type="PANTHER" id="PTHR43161">
    <property type="entry name" value="SORBITOL DEHYDROGENASE"/>
    <property type="match status" value="1"/>
</dbReference>
<dbReference type="InterPro" id="IPR036291">
    <property type="entry name" value="NAD(P)-bd_dom_sf"/>
</dbReference>
<dbReference type="Gene3D" id="3.40.50.720">
    <property type="entry name" value="NAD(P)-binding Rossmann-like Domain"/>
    <property type="match status" value="1"/>
</dbReference>
<protein>
    <submittedName>
        <fullName evidence="7">Chaperonin 10-like protein</fullName>
    </submittedName>
</protein>
<comment type="similarity">
    <text evidence="2">Belongs to the zinc-containing alcohol dehydrogenase family.</text>
</comment>
<proteinExistence type="inferred from homology"/>
<reference evidence="7 8" key="1">
    <citation type="journal article" date="2018" name="New Phytol.">
        <title>Phylogenomics of Endogonaceae and evolution of mycorrhizas within Mucoromycota.</title>
        <authorList>
            <person name="Chang Y."/>
            <person name="Desiro A."/>
            <person name="Na H."/>
            <person name="Sandor L."/>
            <person name="Lipzen A."/>
            <person name="Clum A."/>
            <person name="Barry K."/>
            <person name="Grigoriev I.V."/>
            <person name="Martin F.M."/>
            <person name="Stajich J.E."/>
            <person name="Smith M.E."/>
            <person name="Bonito G."/>
            <person name="Spatafora J.W."/>
        </authorList>
    </citation>
    <scope>NUCLEOTIDE SEQUENCE [LARGE SCALE GENOMIC DNA]</scope>
    <source>
        <strain evidence="7 8">GMNB39</strain>
    </source>
</reference>
<keyword evidence="3" id="KW-0479">Metal-binding</keyword>
<dbReference type="InterPro" id="IPR013154">
    <property type="entry name" value="ADH-like_N"/>
</dbReference>
<name>A0A433DBC8_9FUNG</name>
<accession>A0A433DBC8</accession>
<comment type="caution">
    <text evidence="7">The sequence shown here is derived from an EMBL/GenBank/DDBJ whole genome shotgun (WGS) entry which is preliminary data.</text>
</comment>
<organism evidence="7 8">
    <name type="scientific">Jimgerdemannia flammicorona</name>
    <dbReference type="NCBI Taxonomy" id="994334"/>
    <lineage>
        <taxon>Eukaryota</taxon>
        <taxon>Fungi</taxon>
        <taxon>Fungi incertae sedis</taxon>
        <taxon>Mucoromycota</taxon>
        <taxon>Mucoromycotina</taxon>
        <taxon>Endogonomycetes</taxon>
        <taxon>Endogonales</taxon>
        <taxon>Endogonaceae</taxon>
        <taxon>Jimgerdemannia</taxon>
    </lineage>
</organism>
<dbReference type="SUPFAM" id="SSF50129">
    <property type="entry name" value="GroES-like"/>
    <property type="match status" value="1"/>
</dbReference>
<gene>
    <name evidence="7" type="ORF">BC936DRAFT_144921</name>
</gene>
<evidence type="ECO:0000256" key="5">
    <source>
        <dbReference type="ARBA" id="ARBA00023002"/>
    </source>
</evidence>
<dbReference type="Gene3D" id="3.90.180.10">
    <property type="entry name" value="Medium-chain alcohol dehydrogenases, catalytic domain"/>
    <property type="match status" value="1"/>
</dbReference>
<dbReference type="InterPro" id="IPR011032">
    <property type="entry name" value="GroES-like_sf"/>
</dbReference>
<sequence length="260" mass="27561">MFENTNYSVVLVKQGEIVPSENPKIPLPTPLFLTLSLLPTLPEVQVNIKVTGICGSDVHYWAHGGIGDFKLKAPMVLGHESAGVVSALGPGVTHLKVGDRVALEPGICCRICEQCKNGRLPANVTLEEGALVEPLSVAVHAANRSGLKAGDRVFVFGAGPVGLLICAMAKAAGAAHVTIAEILFGKFPDIASTRLDFAKTYYTDFQVLLERAALGEPNIEYARRTARYILGELGEELADIVIDATGAETCVQTAFYVSSG</sequence>
<feature type="domain" description="Alcohol dehydrogenase-like N-terminal" evidence="6">
    <location>
        <begin position="43"/>
        <end position="121"/>
    </location>
</feature>